<sequence>MVQLNARSLPNGDIINIIAAVSAFVLGFVAIVVAILTLRHHMNRTRRGAYRLTINVGLDEHPSWALENIPSQSNPV</sequence>
<name>A0A9P4S6T0_9PEZI</name>
<comment type="caution">
    <text evidence="2">The sequence shown here is derived from an EMBL/GenBank/DDBJ whole genome shotgun (WGS) entry which is preliminary data.</text>
</comment>
<dbReference type="Proteomes" id="UP000799429">
    <property type="component" value="Unassembled WGS sequence"/>
</dbReference>
<keyword evidence="1" id="KW-0472">Membrane</keyword>
<dbReference type="EMBL" id="MU006102">
    <property type="protein sequence ID" value="KAF2836766.1"/>
    <property type="molecule type" value="Genomic_DNA"/>
</dbReference>
<reference evidence="2" key="1">
    <citation type="journal article" date="2020" name="Stud. Mycol.">
        <title>101 Dothideomycetes genomes: a test case for predicting lifestyles and emergence of pathogens.</title>
        <authorList>
            <person name="Haridas S."/>
            <person name="Albert R."/>
            <person name="Binder M."/>
            <person name="Bloem J."/>
            <person name="Labutti K."/>
            <person name="Salamov A."/>
            <person name="Andreopoulos B."/>
            <person name="Baker S."/>
            <person name="Barry K."/>
            <person name="Bills G."/>
            <person name="Bluhm B."/>
            <person name="Cannon C."/>
            <person name="Castanera R."/>
            <person name="Culley D."/>
            <person name="Daum C."/>
            <person name="Ezra D."/>
            <person name="Gonzalez J."/>
            <person name="Henrissat B."/>
            <person name="Kuo A."/>
            <person name="Liang C."/>
            <person name="Lipzen A."/>
            <person name="Lutzoni F."/>
            <person name="Magnuson J."/>
            <person name="Mondo S."/>
            <person name="Nolan M."/>
            <person name="Ohm R."/>
            <person name="Pangilinan J."/>
            <person name="Park H.-J."/>
            <person name="Ramirez L."/>
            <person name="Alfaro M."/>
            <person name="Sun H."/>
            <person name="Tritt A."/>
            <person name="Yoshinaga Y."/>
            <person name="Zwiers L.-H."/>
            <person name="Turgeon B."/>
            <person name="Goodwin S."/>
            <person name="Spatafora J."/>
            <person name="Crous P."/>
            <person name="Grigoriev I."/>
        </authorList>
    </citation>
    <scope>NUCLEOTIDE SEQUENCE</scope>
    <source>
        <strain evidence="2">CBS 101060</strain>
    </source>
</reference>
<accession>A0A9P4S6T0</accession>
<gene>
    <name evidence="2" type="ORF">M501DRAFT_1018649</name>
</gene>
<evidence type="ECO:0000256" key="1">
    <source>
        <dbReference type="SAM" id="Phobius"/>
    </source>
</evidence>
<keyword evidence="1" id="KW-1133">Transmembrane helix</keyword>
<evidence type="ECO:0000313" key="2">
    <source>
        <dbReference type="EMBL" id="KAF2836766.1"/>
    </source>
</evidence>
<protein>
    <submittedName>
        <fullName evidence="2">Uncharacterized protein</fullName>
    </submittedName>
</protein>
<dbReference type="AlphaFoldDB" id="A0A9P4S6T0"/>
<keyword evidence="1" id="KW-0812">Transmembrane</keyword>
<keyword evidence="3" id="KW-1185">Reference proteome</keyword>
<organism evidence="2 3">
    <name type="scientific">Patellaria atrata CBS 101060</name>
    <dbReference type="NCBI Taxonomy" id="1346257"/>
    <lineage>
        <taxon>Eukaryota</taxon>
        <taxon>Fungi</taxon>
        <taxon>Dikarya</taxon>
        <taxon>Ascomycota</taxon>
        <taxon>Pezizomycotina</taxon>
        <taxon>Dothideomycetes</taxon>
        <taxon>Dothideomycetes incertae sedis</taxon>
        <taxon>Patellariales</taxon>
        <taxon>Patellariaceae</taxon>
        <taxon>Patellaria</taxon>
    </lineage>
</organism>
<proteinExistence type="predicted"/>
<feature type="transmembrane region" description="Helical" evidence="1">
    <location>
        <begin position="14"/>
        <end position="38"/>
    </location>
</feature>
<evidence type="ECO:0000313" key="3">
    <source>
        <dbReference type="Proteomes" id="UP000799429"/>
    </source>
</evidence>